<evidence type="ECO:0000256" key="7">
    <source>
        <dbReference type="ARBA" id="ARBA00025911"/>
    </source>
</evidence>
<dbReference type="Proteomes" id="UP001327560">
    <property type="component" value="Chromosome 6"/>
</dbReference>
<dbReference type="PROSITE" id="PS00686">
    <property type="entry name" value="NFYA_HAP2_1"/>
    <property type="match status" value="1"/>
</dbReference>
<dbReference type="Gene3D" id="6.10.250.2430">
    <property type="match status" value="1"/>
</dbReference>
<dbReference type="InterPro" id="IPR018362">
    <property type="entry name" value="CCAAT-binding_factor_CS"/>
</dbReference>
<dbReference type="EMBL" id="CP136895">
    <property type="protein sequence ID" value="WOL11597.1"/>
    <property type="molecule type" value="Genomic_DNA"/>
</dbReference>
<protein>
    <recommendedName>
        <fullName evidence="8">Nuclear transcription factor Y subunit</fullName>
    </recommendedName>
</protein>
<evidence type="ECO:0000256" key="8">
    <source>
        <dbReference type="RuleBase" id="RU367155"/>
    </source>
</evidence>
<dbReference type="SMART" id="SM00521">
    <property type="entry name" value="CBF"/>
    <property type="match status" value="1"/>
</dbReference>
<dbReference type="PROSITE" id="PS51152">
    <property type="entry name" value="NFYA_HAP2_2"/>
    <property type="match status" value="1"/>
</dbReference>
<organism evidence="10 11">
    <name type="scientific">Canna indica</name>
    <name type="common">Indian-shot</name>
    <dbReference type="NCBI Taxonomy" id="4628"/>
    <lineage>
        <taxon>Eukaryota</taxon>
        <taxon>Viridiplantae</taxon>
        <taxon>Streptophyta</taxon>
        <taxon>Embryophyta</taxon>
        <taxon>Tracheophyta</taxon>
        <taxon>Spermatophyta</taxon>
        <taxon>Magnoliopsida</taxon>
        <taxon>Liliopsida</taxon>
        <taxon>Zingiberales</taxon>
        <taxon>Cannaceae</taxon>
        <taxon>Canna</taxon>
    </lineage>
</organism>
<keyword evidence="11" id="KW-1185">Reference proteome</keyword>
<keyword evidence="2 8" id="KW-0805">Transcription regulation</keyword>
<evidence type="ECO:0000313" key="11">
    <source>
        <dbReference type="Proteomes" id="UP001327560"/>
    </source>
</evidence>
<feature type="region of interest" description="Disordered" evidence="9">
    <location>
        <begin position="64"/>
        <end position="108"/>
    </location>
</feature>
<comment type="subunit">
    <text evidence="7">Heterotrimeric transcription factor composed of three components, NF-YA, NF-YB and NF-YC. NF-YB and NF-YC must interact and dimerize for NF-YA association and DNA binding.</text>
</comment>
<evidence type="ECO:0000256" key="3">
    <source>
        <dbReference type="ARBA" id="ARBA00023125"/>
    </source>
</evidence>
<name>A0AAQ3KTH5_9LILI</name>
<proteinExistence type="inferred from homology"/>
<comment type="function">
    <text evidence="8">Component of the sequence-specific heterotrimeric transcription factor (NF-Y) which specifically recognizes a 5'-CCAAT-3' box motif found in the promoters of its target genes.</text>
</comment>
<dbReference type="InterPro" id="IPR001289">
    <property type="entry name" value="NFYA"/>
</dbReference>
<keyword evidence="6 8" id="KW-0539">Nucleus</keyword>
<keyword evidence="5 8" id="KW-0804">Transcription</keyword>
<sequence length="311" mass="34269">MLIDAWSFDMQDIGKKGSENGSFYSSTFMNNPTWWNSNTTTILQSSYPKNLNTNMDFLAKDGNQVKHSSHTISDHDSSTQSSGQSHQEVSGMSEDNVHEQHISGQSASDTYRKTVDGHMKPLLSLGKAELSFAPPKLDYNQPFAHMPYYSDPYYGGMLAVCGPQSMIHPQIAGISSSSRVPLPLQPTAEGPIYVNAKQYSAILRRRQLRAKLEAQNKLIKSRKPYLHESRHLHAMKRARGSGGRFLNTKQLQQQKQAQSSAMPVCQDLSGSKLCKGGGSSATTIQQDRLSFQSSNFHSNVGMSMQGGGSMS</sequence>
<dbReference type="PRINTS" id="PR00616">
    <property type="entry name" value="CCAATSUBUNTB"/>
</dbReference>
<keyword evidence="4" id="KW-0010">Activator</keyword>
<evidence type="ECO:0000256" key="4">
    <source>
        <dbReference type="ARBA" id="ARBA00023159"/>
    </source>
</evidence>
<evidence type="ECO:0000256" key="1">
    <source>
        <dbReference type="ARBA" id="ARBA00004123"/>
    </source>
</evidence>
<dbReference type="AlphaFoldDB" id="A0AAQ3KTH5"/>
<evidence type="ECO:0000256" key="5">
    <source>
        <dbReference type="ARBA" id="ARBA00023163"/>
    </source>
</evidence>
<gene>
    <name evidence="10" type="ORF">Cni_G20361</name>
</gene>
<reference evidence="10 11" key="1">
    <citation type="submission" date="2023-10" db="EMBL/GenBank/DDBJ databases">
        <title>Chromosome-scale genome assembly provides insights into flower coloration mechanisms of Canna indica.</title>
        <authorList>
            <person name="Li C."/>
        </authorList>
    </citation>
    <scope>NUCLEOTIDE SEQUENCE [LARGE SCALE GENOMIC DNA]</scope>
    <source>
        <tissue evidence="10">Flower</tissue>
    </source>
</reference>
<dbReference type="Pfam" id="PF02045">
    <property type="entry name" value="CBFB_NFYA"/>
    <property type="match status" value="1"/>
</dbReference>
<evidence type="ECO:0000313" key="10">
    <source>
        <dbReference type="EMBL" id="WOL11597.1"/>
    </source>
</evidence>
<evidence type="ECO:0000256" key="9">
    <source>
        <dbReference type="SAM" id="MobiDB-lite"/>
    </source>
</evidence>
<accession>A0AAQ3KTH5</accession>
<keyword evidence="3 8" id="KW-0238">DNA-binding</keyword>
<dbReference type="GO" id="GO:0016602">
    <property type="term" value="C:CCAAT-binding factor complex"/>
    <property type="evidence" value="ECO:0007669"/>
    <property type="project" value="InterPro"/>
</dbReference>
<dbReference type="GO" id="GO:0003700">
    <property type="term" value="F:DNA-binding transcription factor activity"/>
    <property type="evidence" value="ECO:0007669"/>
    <property type="project" value="UniProtKB-UniRule"/>
</dbReference>
<comment type="subcellular location">
    <subcellularLocation>
        <location evidence="1 8">Nucleus</location>
    </subcellularLocation>
</comment>
<evidence type="ECO:0000256" key="2">
    <source>
        <dbReference type="ARBA" id="ARBA00023015"/>
    </source>
</evidence>
<evidence type="ECO:0000256" key="6">
    <source>
        <dbReference type="ARBA" id="ARBA00023242"/>
    </source>
</evidence>
<dbReference type="GO" id="GO:0003677">
    <property type="term" value="F:DNA binding"/>
    <property type="evidence" value="ECO:0007669"/>
    <property type="project" value="UniProtKB-KW"/>
</dbReference>
<dbReference type="PANTHER" id="PTHR12632">
    <property type="entry name" value="TRANSCRIPTION FACTOR NF-Y ALPHA-RELATED"/>
    <property type="match status" value="1"/>
</dbReference>
<comment type="similarity">
    <text evidence="8">Belongs to the NFYA/HAP2 subunit family.</text>
</comment>